<evidence type="ECO:0000313" key="3">
    <source>
        <dbReference type="Proteomes" id="UP001358586"/>
    </source>
</evidence>
<organism evidence="2 3">
    <name type="scientific">Gossypium arboreum</name>
    <name type="common">Tree cotton</name>
    <name type="synonym">Gossypium nanking</name>
    <dbReference type="NCBI Taxonomy" id="29729"/>
    <lineage>
        <taxon>Eukaryota</taxon>
        <taxon>Viridiplantae</taxon>
        <taxon>Streptophyta</taxon>
        <taxon>Embryophyta</taxon>
        <taxon>Tracheophyta</taxon>
        <taxon>Spermatophyta</taxon>
        <taxon>Magnoliopsida</taxon>
        <taxon>eudicotyledons</taxon>
        <taxon>Gunneridae</taxon>
        <taxon>Pentapetalae</taxon>
        <taxon>rosids</taxon>
        <taxon>malvids</taxon>
        <taxon>Malvales</taxon>
        <taxon>Malvaceae</taxon>
        <taxon>Malvoideae</taxon>
        <taxon>Gossypium</taxon>
    </lineage>
</organism>
<reference evidence="2 3" key="1">
    <citation type="submission" date="2023-03" db="EMBL/GenBank/DDBJ databases">
        <title>WGS of Gossypium arboreum.</title>
        <authorList>
            <person name="Yu D."/>
        </authorList>
    </citation>
    <scope>NUCLEOTIDE SEQUENCE [LARGE SCALE GENOMIC DNA]</scope>
    <source>
        <tissue evidence="2">Leaf</tissue>
    </source>
</reference>
<feature type="chain" id="PRO_5046499074" evidence="1">
    <location>
        <begin position="16"/>
        <end position="107"/>
    </location>
</feature>
<evidence type="ECO:0000313" key="2">
    <source>
        <dbReference type="EMBL" id="KAK5785230.1"/>
    </source>
</evidence>
<proteinExistence type="predicted"/>
<comment type="caution">
    <text evidence="2">The sequence shown here is derived from an EMBL/GenBank/DDBJ whole genome shotgun (WGS) entry which is preliminary data.</text>
</comment>
<protein>
    <submittedName>
        <fullName evidence="2">Uncharacterized protein</fullName>
    </submittedName>
</protein>
<sequence>MFWVLVLNVLPVPEFLHVLRILHSSCEQHRVATFRPIARVSRPIFTTRMSIYVKELMDCDYMFSTLRVSYPVYPMAYAKSVDMNDVYDYTCTMHMKRVRKGNEMVST</sequence>
<name>A0ABR0N4E3_GOSAR</name>
<keyword evidence="3" id="KW-1185">Reference proteome</keyword>
<evidence type="ECO:0000256" key="1">
    <source>
        <dbReference type="SAM" id="SignalP"/>
    </source>
</evidence>
<dbReference type="Proteomes" id="UP001358586">
    <property type="component" value="Chromosome 11"/>
</dbReference>
<gene>
    <name evidence="2" type="ORF">PVK06_039794</name>
</gene>
<keyword evidence="1" id="KW-0732">Signal</keyword>
<feature type="signal peptide" evidence="1">
    <location>
        <begin position="1"/>
        <end position="15"/>
    </location>
</feature>
<dbReference type="EMBL" id="JARKNE010000011">
    <property type="protein sequence ID" value="KAK5785230.1"/>
    <property type="molecule type" value="Genomic_DNA"/>
</dbReference>
<accession>A0ABR0N4E3</accession>